<evidence type="ECO:0000313" key="2">
    <source>
        <dbReference type="Proteomes" id="UP001243757"/>
    </source>
</evidence>
<dbReference type="Pfam" id="PF20083">
    <property type="entry name" value="DUF6477"/>
    <property type="match status" value="1"/>
</dbReference>
<keyword evidence="2" id="KW-1185">Reference proteome</keyword>
<dbReference type="RefSeq" id="WP_284483029.1">
    <property type="nucleotide sequence ID" value="NZ_JASNJD010000024.1"/>
</dbReference>
<name>A0ABT7F6V3_9RHOB</name>
<accession>A0ABT7F6V3</accession>
<organism evidence="1 2">
    <name type="scientific">Pseudodonghicola flavimaris</name>
    <dbReference type="NCBI Taxonomy" id="3050036"/>
    <lineage>
        <taxon>Bacteria</taxon>
        <taxon>Pseudomonadati</taxon>
        <taxon>Pseudomonadota</taxon>
        <taxon>Alphaproteobacteria</taxon>
        <taxon>Rhodobacterales</taxon>
        <taxon>Paracoccaceae</taxon>
        <taxon>Pseudodonghicola</taxon>
    </lineage>
</organism>
<proteinExistence type="predicted"/>
<dbReference type="EMBL" id="JASNJD010000024">
    <property type="protein sequence ID" value="MDK3020342.1"/>
    <property type="molecule type" value="Genomic_DNA"/>
</dbReference>
<dbReference type="InterPro" id="IPR045516">
    <property type="entry name" value="DUF6477"/>
</dbReference>
<protein>
    <submittedName>
        <fullName evidence="1">DUF6477 family protein</fullName>
    </submittedName>
</protein>
<gene>
    <name evidence="1" type="ORF">QO033_21875</name>
</gene>
<comment type="caution">
    <text evidence="1">The sequence shown here is derived from an EMBL/GenBank/DDBJ whole genome shotgun (WGS) entry which is preliminary data.</text>
</comment>
<dbReference type="Proteomes" id="UP001243757">
    <property type="component" value="Unassembled WGS sequence"/>
</dbReference>
<reference evidence="1 2" key="1">
    <citation type="submission" date="2023-05" db="EMBL/GenBank/DDBJ databases">
        <title>Pseudodonghicola sp. nov.</title>
        <authorList>
            <person name="Huang J."/>
        </authorList>
    </citation>
    <scope>NUCLEOTIDE SEQUENCE [LARGE SCALE GENOMIC DNA]</scope>
    <source>
        <strain evidence="1 2">IC7</strain>
    </source>
</reference>
<sequence length="108" mass="11928">MKDIHSLLAARRRPRLLLRAARIGARDYRRGAHLPRLLGYGQLPATAPALLRLLEIEDEYDSQRRAGDAGYSLVRHLDVLIALIGEAELLQTPPEAVAPTTCKRAAPV</sequence>
<evidence type="ECO:0000313" key="1">
    <source>
        <dbReference type="EMBL" id="MDK3020342.1"/>
    </source>
</evidence>